<sequence>MGRQLSTMGSWPVDLPTPTVVVEQELKTRGIWAFLGCFCQAVKGPPTSERIPYVFDHHADHHYHDSPKLDTEAESDEFEDKPEDVTLAVELKYLYPLLMPGFSDPEPNDPRPVQSALYPNDKPASQQQVLALLAQTIKETGENAITKAEIEEGGQKESEFWASTWIVKKAGSPEPLDRERLLKGYAWASAEICSPKMLANDRQTRRRVQKVLRALMTKHRLVINGSCDTHCHLGRIDDRPYSLSTLKRLATILWVSEPTLRSTRDPKSPNYENVYSWGFELVKHSRLAKSLEGLEGLLTRQAVARQVHDIPDRQIVRAICGQKTVSAKDLAAFREMWSKTSHEELGKLLSGDTRMHRRLGFNFSAFGLEDERARTNPRTIEFRFMEGSTDIDMVLGWLTIGATIVEVAASRSDSRFEVALSRMLQKSREGERETMVGQETRGERLGRDFAQLMEDLGVSHNISRGFVEKITREN</sequence>
<proteinExistence type="predicted"/>
<protein>
    <submittedName>
        <fullName evidence="1">Uncharacterized protein</fullName>
    </submittedName>
</protein>
<evidence type="ECO:0000313" key="2">
    <source>
        <dbReference type="Proteomes" id="UP001174997"/>
    </source>
</evidence>
<dbReference type="PANTHER" id="PTHR36847">
    <property type="entry name" value="AMIDOLIGASE ENZYME"/>
    <property type="match status" value="1"/>
</dbReference>
<organism evidence="1 2">
    <name type="scientific">Cercophora samala</name>
    <dbReference type="NCBI Taxonomy" id="330535"/>
    <lineage>
        <taxon>Eukaryota</taxon>
        <taxon>Fungi</taxon>
        <taxon>Dikarya</taxon>
        <taxon>Ascomycota</taxon>
        <taxon>Pezizomycotina</taxon>
        <taxon>Sordariomycetes</taxon>
        <taxon>Sordariomycetidae</taxon>
        <taxon>Sordariales</taxon>
        <taxon>Lasiosphaeriaceae</taxon>
        <taxon>Cercophora</taxon>
    </lineage>
</organism>
<dbReference type="InterPro" id="IPR022025">
    <property type="entry name" value="Amidoligase_2"/>
</dbReference>
<gene>
    <name evidence="1" type="ORF">QBC41DRAFT_20553</name>
</gene>
<dbReference type="EMBL" id="JAULSY010000121">
    <property type="protein sequence ID" value="KAK0664483.1"/>
    <property type="molecule type" value="Genomic_DNA"/>
</dbReference>
<reference evidence="1" key="1">
    <citation type="submission" date="2023-06" db="EMBL/GenBank/DDBJ databases">
        <title>Genome-scale phylogeny and comparative genomics of the fungal order Sordariales.</title>
        <authorList>
            <consortium name="Lawrence Berkeley National Laboratory"/>
            <person name="Hensen N."/>
            <person name="Bonometti L."/>
            <person name="Westerberg I."/>
            <person name="Brannstrom I.O."/>
            <person name="Guillou S."/>
            <person name="Cros-Aarteil S."/>
            <person name="Calhoun S."/>
            <person name="Haridas S."/>
            <person name="Kuo A."/>
            <person name="Mondo S."/>
            <person name="Pangilinan J."/>
            <person name="Riley R."/>
            <person name="Labutti K."/>
            <person name="Andreopoulos B."/>
            <person name="Lipzen A."/>
            <person name="Chen C."/>
            <person name="Yanf M."/>
            <person name="Daum C."/>
            <person name="Ng V."/>
            <person name="Clum A."/>
            <person name="Steindorff A."/>
            <person name="Ohm R."/>
            <person name="Martin F."/>
            <person name="Silar P."/>
            <person name="Natvig D."/>
            <person name="Lalanne C."/>
            <person name="Gautier V."/>
            <person name="Ament-Velasquez S.L."/>
            <person name="Kruys A."/>
            <person name="Hutchinson M.I."/>
            <person name="Powell A.J."/>
            <person name="Barry K."/>
            <person name="Miller A.N."/>
            <person name="Grigoriev I.V."/>
            <person name="Debuchy R."/>
            <person name="Gladieux P."/>
            <person name="Thoren M.H."/>
            <person name="Johannesson H."/>
        </authorList>
    </citation>
    <scope>NUCLEOTIDE SEQUENCE</scope>
    <source>
        <strain evidence="1">CBS 307.81</strain>
    </source>
</reference>
<dbReference type="AlphaFoldDB" id="A0AA39Z5Y5"/>
<comment type="caution">
    <text evidence="1">The sequence shown here is derived from an EMBL/GenBank/DDBJ whole genome shotgun (WGS) entry which is preliminary data.</text>
</comment>
<accession>A0AA39Z5Y5</accession>
<evidence type="ECO:0000313" key="1">
    <source>
        <dbReference type="EMBL" id="KAK0664483.1"/>
    </source>
</evidence>
<dbReference type="PANTHER" id="PTHR36847:SF1">
    <property type="entry name" value="AMIDOLIGASE ENZYME"/>
    <property type="match status" value="1"/>
</dbReference>
<dbReference type="Proteomes" id="UP001174997">
    <property type="component" value="Unassembled WGS sequence"/>
</dbReference>
<keyword evidence="2" id="KW-1185">Reference proteome</keyword>
<name>A0AA39Z5Y5_9PEZI</name>
<dbReference type="Pfam" id="PF12224">
    <property type="entry name" value="Amidoligase_2"/>
    <property type="match status" value="1"/>
</dbReference>